<dbReference type="Proteomes" id="UP000184278">
    <property type="component" value="Unassembled WGS sequence"/>
</dbReference>
<name>A0A1M5X0J7_BUTFI</name>
<dbReference type="RefSeq" id="WP_073386316.1">
    <property type="nucleotide sequence ID" value="NZ_FQXK01000009.1"/>
</dbReference>
<reference evidence="2" key="1">
    <citation type="submission" date="2016-11" db="EMBL/GenBank/DDBJ databases">
        <authorList>
            <person name="Varghese N."/>
            <person name="Submissions S."/>
        </authorList>
    </citation>
    <scope>NUCLEOTIDE SEQUENCE [LARGE SCALE GENOMIC DNA]</scope>
    <source>
        <strain evidence="2">DSM 3071</strain>
    </source>
</reference>
<gene>
    <name evidence="1" type="ORF">SAMN02745229_01221</name>
</gene>
<dbReference type="GeneID" id="89510397"/>
<evidence type="ECO:0000313" key="2">
    <source>
        <dbReference type="Proteomes" id="UP000184278"/>
    </source>
</evidence>
<accession>A0A1M5X0J7</accession>
<dbReference type="OrthoDB" id="5679012at2"/>
<proteinExistence type="predicted"/>
<dbReference type="Gene3D" id="3.40.30.10">
    <property type="entry name" value="Glutaredoxin"/>
    <property type="match status" value="1"/>
</dbReference>
<keyword evidence="2" id="KW-1185">Reference proteome</keyword>
<organism evidence="1 2">
    <name type="scientific">Butyrivibrio fibrisolvens DSM 3071</name>
    <dbReference type="NCBI Taxonomy" id="1121131"/>
    <lineage>
        <taxon>Bacteria</taxon>
        <taxon>Bacillati</taxon>
        <taxon>Bacillota</taxon>
        <taxon>Clostridia</taxon>
        <taxon>Lachnospirales</taxon>
        <taxon>Lachnospiraceae</taxon>
        <taxon>Butyrivibrio</taxon>
    </lineage>
</organism>
<protein>
    <submittedName>
        <fullName evidence="1">Glutaredoxin-related protein</fullName>
    </submittedName>
</protein>
<evidence type="ECO:0000313" key="1">
    <source>
        <dbReference type="EMBL" id="SHH93445.1"/>
    </source>
</evidence>
<dbReference type="EMBL" id="FQXK01000009">
    <property type="protein sequence ID" value="SHH93445.1"/>
    <property type="molecule type" value="Genomic_DNA"/>
</dbReference>
<dbReference type="InterPro" id="IPR036249">
    <property type="entry name" value="Thioredoxin-like_sf"/>
</dbReference>
<sequence length="103" mass="11491">MIKIYGMPTCPYCDYVHEQIKGREDEFEYINIGENIRNMGAFTRLRDTNPAFDHCKEIGDVGIPAFVFEDGRVSIDPADAGLIEYGTPGACSIDDHKNGRKGC</sequence>
<dbReference type="AlphaFoldDB" id="A0A1M5X0J7"/>
<dbReference type="SUPFAM" id="SSF52833">
    <property type="entry name" value="Thioredoxin-like"/>
    <property type="match status" value="1"/>
</dbReference>
<dbReference type="STRING" id="1121131.SAMN02745229_01221"/>